<evidence type="ECO:0000313" key="4">
    <source>
        <dbReference type="Proteomes" id="UP000515129"/>
    </source>
</evidence>
<reference evidence="5" key="1">
    <citation type="submission" date="2025-08" db="UniProtKB">
        <authorList>
            <consortium name="RefSeq"/>
        </authorList>
    </citation>
    <scope>IDENTIFICATION</scope>
    <source>
        <strain evidence="5">Wakin</strain>
        <tissue evidence="5">Muscle</tissue>
    </source>
</reference>
<dbReference type="InterPro" id="IPR036179">
    <property type="entry name" value="Ig-like_dom_sf"/>
</dbReference>
<keyword evidence="1" id="KW-0812">Transmembrane</keyword>
<dbReference type="Pfam" id="PF07686">
    <property type="entry name" value="V-set"/>
    <property type="match status" value="1"/>
</dbReference>
<keyword evidence="1" id="KW-1133">Transmembrane helix</keyword>
<dbReference type="PANTHER" id="PTHR21063">
    <property type="entry name" value="LFA-3"/>
    <property type="match status" value="1"/>
</dbReference>
<dbReference type="SUPFAM" id="SSF48726">
    <property type="entry name" value="Immunoglobulin"/>
    <property type="match status" value="3"/>
</dbReference>
<dbReference type="RefSeq" id="XP_026110118.1">
    <property type="nucleotide sequence ID" value="XM_026254333.1"/>
</dbReference>
<name>A0A6P6NNE1_CARAU</name>
<accession>A0A6P6NNE1</accession>
<dbReference type="SMART" id="SM00409">
    <property type="entry name" value="IG"/>
    <property type="match status" value="3"/>
</dbReference>
<dbReference type="InterPro" id="IPR003599">
    <property type="entry name" value="Ig_sub"/>
</dbReference>
<dbReference type="KEGG" id="caua:113082914"/>
<feature type="chain" id="PRO_5028028851" evidence="2">
    <location>
        <begin position="20"/>
        <end position="419"/>
    </location>
</feature>
<organism evidence="4 5">
    <name type="scientific">Carassius auratus</name>
    <name type="common">Goldfish</name>
    <dbReference type="NCBI Taxonomy" id="7957"/>
    <lineage>
        <taxon>Eukaryota</taxon>
        <taxon>Metazoa</taxon>
        <taxon>Chordata</taxon>
        <taxon>Craniata</taxon>
        <taxon>Vertebrata</taxon>
        <taxon>Euteleostomi</taxon>
        <taxon>Actinopterygii</taxon>
        <taxon>Neopterygii</taxon>
        <taxon>Teleostei</taxon>
        <taxon>Ostariophysi</taxon>
        <taxon>Cypriniformes</taxon>
        <taxon>Cyprinidae</taxon>
        <taxon>Cyprininae</taxon>
        <taxon>Carassius</taxon>
    </lineage>
</organism>
<evidence type="ECO:0000256" key="1">
    <source>
        <dbReference type="SAM" id="Phobius"/>
    </source>
</evidence>
<gene>
    <name evidence="5" type="primary">LOC113082914</name>
</gene>
<dbReference type="OrthoDB" id="8928237at2759"/>
<dbReference type="Gene3D" id="2.60.40.10">
    <property type="entry name" value="Immunoglobulins"/>
    <property type="match status" value="3"/>
</dbReference>
<evidence type="ECO:0000256" key="2">
    <source>
        <dbReference type="SAM" id="SignalP"/>
    </source>
</evidence>
<proteinExistence type="predicted"/>
<dbReference type="PANTHER" id="PTHR21063:SF4">
    <property type="entry name" value="CD48 ANTIGEN-RELATED"/>
    <property type="match status" value="1"/>
</dbReference>
<evidence type="ECO:0000313" key="5">
    <source>
        <dbReference type="RefSeq" id="XP_026110118.1"/>
    </source>
</evidence>
<keyword evidence="4" id="KW-1185">Reference proteome</keyword>
<feature type="domain" description="Immunoglobulin" evidence="3">
    <location>
        <begin position="246"/>
        <end position="349"/>
    </location>
</feature>
<dbReference type="AlphaFoldDB" id="A0A6P6NNE1"/>
<evidence type="ECO:0000259" key="3">
    <source>
        <dbReference type="SMART" id="SM00409"/>
    </source>
</evidence>
<feature type="domain" description="Immunoglobulin" evidence="3">
    <location>
        <begin position="133"/>
        <end position="236"/>
    </location>
</feature>
<feature type="domain" description="Immunoglobulin" evidence="3">
    <location>
        <begin position="24"/>
        <end position="124"/>
    </location>
</feature>
<dbReference type="InterPro" id="IPR013106">
    <property type="entry name" value="Ig_V-set"/>
</dbReference>
<sequence>MSASILITLCAFFVAGVSGVYTDGVSVSVNEGESVTLYTDVTTVQQERISWYFNDIKLAEITGGQSKICTDVQCDGRFRSRLILDHKNGSLTIKDPRPKDTGIYKLKITKNSRDLEKIFIVTVHGFFSTDTKGESAFVMEGDSVTLHTDVKTDQQENIRWYYYDTRIAQISGDLSKICTDVQCNKDTERFRDRLKLDHQTGSLTITDIRDPASGLYRLRVISSDTITEKIFFVAVYDVSAAEQDEMKRKSVKKGESVSLDPGEIKNLNDSMTWYFSDILIAEITGDPNKTCKDGQCEDPDGRFRNRLHLDHVTGSLTIMNTSTTDSGDYKLQMNRSRISLIRIFSVIVTDSGVSSAAKGGVFAVVVVVVVLLFTAAAVAAGIYYRHRKSTQGRNGIIRLHRYNEGNGALHSEWGLTDDC</sequence>
<dbReference type="GeneID" id="113082914"/>
<feature type="transmembrane region" description="Helical" evidence="1">
    <location>
        <begin position="361"/>
        <end position="384"/>
    </location>
</feature>
<dbReference type="Proteomes" id="UP000515129">
    <property type="component" value="Unplaced"/>
</dbReference>
<keyword evidence="1" id="KW-0472">Membrane</keyword>
<protein>
    <submittedName>
        <fullName evidence="5">Carcinoembryonic antigen-related cell adhesion molecule 3-like</fullName>
    </submittedName>
</protein>
<keyword evidence="2" id="KW-0732">Signal</keyword>
<feature type="signal peptide" evidence="2">
    <location>
        <begin position="1"/>
        <end position="19"/>
    </location>
</feature>
<dbReference type="InterPro" id="IPR013783">
    <property type="entry name" value="Ig-like_fold"/>
</dbReference>